<sequence length="83" mass="9172">MNSINIQFSNISVSSLSSNSGIFTGENTQRNWQVNRKSNSGLGRIAGYQNAAINIVNIVNDNDFVDSDFTQYQQSNNQPVIQS</sequence>
<gene>
    <name evidence="1" type="ORF">D3H55_16995</name>
</gene>
<comment type="caution">
    <text evidence="1">The sequence shown here is derived from an EMBL/GenBank/DDBJ whole genome shotgun (WGS) entry which is preliminary data.</text>
</comment>
<accession>A0A3A1QYC0</accession>
<protein>
    <recommendedName>
        <fullName evidence="3">Spore germination protein</fullName>
    </recommendedName>
</protein>
<name>A0A3A1QYC0_9BACI</name>
<evidence type="ECO:0000313" key="1">
    <source>
        <dbReference type="EMBL" id="RIW30431.1"/>
    </source>
</evidence>
<evidence type="ECO:0000313" key="2">
    <source>
        <dbReference type="Proteomes" id="UP000265801"/>
    </source>
</evidence>
<keyword evidence="2" id="KW-1185">Reference proteome</keyword>
<organism evidence="1 2">
    <name type="scientific">Bacillus salacetis</name>
    <dbReference type="NCBI Taxonomy" id="2315464"/>
    <lineage>
        <taxon>Bacteria</taxon>
        <taxon>Bacillati</taxon>
        <taxon>Bacillota</taxon>
        <taxon>Bacilli</taxon>
        <taxon>Bacillales</taxon>
        <taxon>Bacillaceae</taxon>
        <taxon>Bacillus</taxon>
    </lineage>
</organism>
<proteinExistence type="predicted"/>
<dbReference type="AlphaFoldDB" id="A0A3A1QYC0"/>
<evidence type="ECO:0008006" key="3">
    <source>
        <dbReference type="Google" id="ProtNLM"/>
    </source>
</evidence>
<dbReference type="EMBL" id="QXIR01000026">
    <property type="protein sequence ID" value="RIW30431.1"/>
    <property type="molecule type" value="Genomic_DNA"/>
</dbReference>
<dbReference type="Proteomes" id="UP000265801">
    <property type="component" value="Unassembled WGS sequence"/>
</dbReference>
<dbReference type="RefSeq" id="WP_119548515.1">
    <property type="nucleotide sequence ID" value="NZ_QXIR01000026.1"/>
</dbReference>
<reference evidence="1 2" key="1">
    <citation type="submission" date="2018-09" db="EMBL/GenBank/DDBJ databases">
        <title>Bacillus saliacetes sp. nov., isolated from Thai shrimp paste (Ka-pi).</title>
        <authorList>
            <person name="Daroonpunt R."/>
            <person name="Tanasupawat S."/>
            <person name="Yiamsombut S."/>
        </authorList>
    </citation>
    <scope>NUCLEOTIDE SEQUENCE [LARGE SCALE GENOMIC DNA]</scope>
    <source>
        <strain evidence="1 2">SKP7-4</strain>
    </source>
</reference>